<organism evidence="2 3">
    <name type="scientific">Arcicella aurantiaca</name>
    <dbReference type="NCBI Taxonomy" id="591202"/>
    <lineage>
        <taxon>Bacteria</taxon>
        <taxon>Pseudomonadati</taxon>
        <taxon>Bacteroidota</taxon>
        <taxon>Cytophagia</taxon>
        <taxon>Cytophagales</taxon>
        <taxon>Flectobacillaceae</taxon>
        <taxon>Arcicella</taxon>
    </lineage>
</organism>
<dbReference type="Proteomes" id="UP000245489">
    <property type="component" value="Unassembled WGS sequence"/>
</dbReference>
<protein>
    <submittedName>
        <fullName evidence="2">Uncharacterized protein DUF2809</fullName>
    </submittedName>
</protein>
<dbReference type="InterPro" id="IPR021257">
    <property type="entry name" value="DUF2809"/>
</dbReference>
<feature type="transmembrane region" description="Helical" evidence="1">
    <location>
        <begin position="86"/>
        <end position="113"/>
    </location>
</feature>
<name>A0A316EDJ6_9BACT</name>
<keyword evidence="1" id="KW-0472">Membrane</keyword>
<accession>A0A316EDJ6</accession>
<dbReference type="Pfam" id="PF10990">
    <property type="entry name" value="DUF2809"/>
    <property type="match status" value="1"/>
</dbReference>
<proteinExistence type="predicted"/>
<reference evidence="2 3" key="1">
    <citation type="submission" date="2018-05" db="EMBL/GenBank/DDBJ databases">
        <title>Genomic Encyclopedia of Archaeal and Bacterial Type Strains, Phase II (KMG-II): from individual species to whole genera.</title>
        <authorList>
            <person name="Goeker M."/>
        </authorList>
    </citation>
    <scope>NUCLEOTIDE SEQUENCE [LARGE SCALE GENOMIC DNA]</scope>
    <source>
        <strain evidence="2 3">DSM 22214</strain>
    </source>
</reference>
<keyword evidence="1" id="KW-0812">Transmembrane</keyword>
<dbReference type="EMBL" id="QGGO01000003">
    <property type="protein sequence ID" value="PWK28669.1"/>
    <property type="molecule type" value="Genomic_DNA"/>
</dbReference>
<sequence>MKNRLIYLLCALSLIPIGLATRTFGTEFMKLYVGDALWAMMIYFGFKMLFPQKASAFWYALVFCYAIEISQLYHAEWIDAIRKNRLGGLILGFGFLWSDLVSYLLGILGGYYLDKVGQESFLSCD</sequence>
<evidence type="ECO:0000313" key="3">
    <source>
        <dbReference type="Proteomes" id="UP000245489"/>
    </source>
</evidence>
<keyword evidence="3" id="KW-1185">Reference proteome</keyword>
<evidence type="ECO:0000256" key="1">
    <source>
        <dbReference type="SAM" id="Phobius"/>
    </source>
</evidence>
<keyword evidence="1" id="KW-1133">Transmembrane helix</keyword>
<evidence type="ECO:0000313" key="2">
    <source>
        <dbReference type="EMBL" id="PWK28669.1"/>
    </source>
</evidence>
<feature type="transmembrane region" description="Helical" evidence="1">
    <location>
        <begin position="57"/>
        <end position="74"/>
    </location>
</feature>
<dbReference type="AlphaFoldDB" id="A0A316EDJ6"/>
<gene>
    <name evidence="2" type="ORF">LV89_00875</name>
</gene>
<dbReference type="RefSeq" id="WP_211321145.1">
    <property type="nucleotide sequence ID" value="NZ_QGGO01000003.1"/>
</dbReference>
<comment type="caution">
    <text evidence="2">The sequence shown here is derived from an EMBL/GenBank/DDBJ whole genome shotgun (WGS) entry which is preliminary data.</text>
</comment>